<dbReference type="GO" id="GO:0005667">
    <property type="term" value="C:transcription regulator complex"/>
    <property type="evidence" value="ECO:0007669"/>
    <property type="project" value="TreeGrafter"/>
</dbReference>
<keyword evidence="4" id="KW-0804">Transcription</keyword>
<dbReference type="Gene3D" id="6.10.20.40">
    <property type="entry name" value="TEA/ATTS domain"/>
    <property type="match status" value="1"/>
</dbReference>
<dbReference type="STRING" id="133385.A0A2T9YER7"/>
<accession>A0A2T9YER7</accession>
<dbReference type="PANTHER" id="PTHR11834">
    <property type="entry name" value="TRANSCRIPTIONAL ENHANCER FACTOR TEF RELATED"/>
    <property type="match status" value="1"/>
</dbReference>
<keyword evidence="5" id="KW-0539">Nucleus</keyword>
<dbReference type="SMART" id="SM00426">
    <property type="entry name" value="TEA"/>
    <property type="match status" value="1"/>
</dbReference>
<dbReference type="OrthoDB" id="10006572at2759"/>
<keyword evidence="10" id="KW-1185">Reference proteome</keyword>
<evidence type="ECO:0000256" key="7">
    <source>
        <dbReference type="SAM" id="MobiDB-lite"/>
    </source>
</evidence>
<dbReference type="EMBL" id="MBFR01000238">
    <property type="protein sequence ID" value="PVU90805.1"/>
    <property type="molecule type" value="Genomic_DNA"/>
</dbReference>
<evidence type="ECO:0000313" key="10">
    <source>
        <dbReference type="Proteomes" id="UP000245383"/>
    </source>
</evidence>
<comment type="caution">
    <text evidence="9">The sequence shown here is derived from an EMBL/GenBank/DDBJ whole genome shotgun (WGS) entry which is preliminary data.</text>
</comment>
<evidence type="ECO:0000313" key="9">
    <source>
        <dbReference type="EMBL" id="PVU90805.1"/>
    </source>
</evidence>
<proteinExistence type="inferred from homology"/>
<dbReference type="PROSITE" id="PS51088">
    <property type="entry name" value="TEA_2"/>
    <property type="match status" value="1"/>
</dbReference>
<feature type="domain" description="TEA" evidence="8">
    <location>
        <begin position="24"/>
        <end position="101"/>
    </location>
</feature>
<dbReference type="GO" id="GO:0005634">
    <property type="term" value="C:nucleus"/>
    <property type="evidence" value="ECO:0007669"/>
    <property type="project" value="UniProtKB-SubCell"/>
</dbReference>
<dbReference type="GO" id="GO:0000978">
    <property type="term" value="F:RNA polymerase II cis-regulatory region sequence-specific DNA binding"/>
    <property type="evidence" value="ECO:0007669"/>
    <property type="project" value="TreeGrafter"/>
</dbReference>
<dbReference type="Pfam" id="PF01285">
    <property type="entry name" value="TEA"/>
    <property type="match status" value="1"/>
</dbReference>
<dbReference type="InterPro" id="IPR050937">
    <property type="entry name" value="TEC1_TEAD_TF"/>
</dbReference>
<name>A0A2T9YER7_9FUNG</name>
<organism evidence="9 10">
    <name type="scientific">Smittium simulii</name>
    <dbReference type="NCBI Taxonomy" id="133385"/>
    <lineage>
        <taxon>Eukaryota</taxon>
        <taxon>Fungi</taxon>
        <taxon>Fungi incertae sedis</taxon>
        <taxon>Zoopagomycota</taxon>
        <taxon>Kickxellomycotina</taxon>
        <taxon>Harpellomycetes</taxon>
        <taxon>Harpellales</taxon>
        <taxon>Legeriomycetaceae</taxon>
        <taxon>Smittium</taxon>
    </lineage>
</organism>
<dbReference type="Proteomes" id="UP000245383">
    <property type="component" value="Unassembled WGS sequence"/>
</dbReference>
<comment type="similarity">
    <text evidence="2">Belongs to the TEC1 family.</text>
</comment>
<evidence type="ECO:0000259" key="8">
    <source>
        <dbReference type="PROSITE" id="PS51088"/>
    </source>
</evidence>
<keyword evidence="3" id="KW-0805">Transcription regulation</keyword>
<feature type="DNA-binding region" description="TEA" evidence="6">
    <location>
        <begin position="24"/>
        <end position="101"/>
    </location>
</feature>
<dbReference type="PANTHER" id="PTHR11834:SF0">
    <property type="entry name" value="PROTEIN SCALLOPED"/>
    <property type="match status" value="1"/>
</dbReference>
<evidence type="ECO:0000256" key="6">
    <source>
        <dbReference type="PROSITE-ProRule" id="PRU00505"/>
    </source>
</evidence>
<dbReference type="GO" id="GO:0000981">
    <property type="term" value="F:DNA-binding transcription factor activity, RNA polymerase II-specific"/>
    <property type="evidence" value="ECO:0007669"/>
    <property type="project" value="TreeGrafter"/>
</dbReference>
<evidence type="ECO:0000256" key="4">
    <source>
        <dbReference type="ARBA" id="ARBA00023163"/>
    </source>
</evidence>
<feature type="region of interest" description="Disordered" evidence="7">
    <location>
        <begin position="130"/>
        <end position="156"/>
    </location>
</feature>
<feature type="compositionally biased region" description="Polar residues" evidence="7">
    <location>
        <begin position="142"/>
        <end position="155"/>
    </location>
</feature>
<evidence type="ECO:0000256" key="3">
    <source>
        <dbReference type="ARBA" id="ARBA00023015"/>
    </source>
</evidence>
<dbReference type="AlphaFoldDB" id="A0A2T9YER7"/>
<evidence type="ECO:0000256" key="2">
    <source>
        <dbReference type="ARBA" id="ARBA00008421"/>
    </source>
</evidence>
<reference evidence="9 10" key="1">
    <citation type="journal article" date="2018" name="MBio">
        <title>Comparative Genomics Reveals the Core Gene Toolbox for the Fungus-Insect Symbiosis.</title>
        <authorList>
            <person name="Wang Y."/>
            <person name="Stata M."/>
            <person name="Wang W."/>
            <person name="Stajich J.E."/>
            <person name="White M.M."/>
            <person name="Moncalvo J.M."/>
        </authorList>
    </citation>
    <scope>NUCLEOTIDE SEQUENCE [LARGE SCALE GENOMIC DNA]</scope>
    <source>
        <strain evidence="9 10">SWE-8-4</strain>
    </source>
</reference>
<sequence>MEIKEIKEILSNLNLEEYNKAAGRKIDGEVWTETAEFYFLIAIDLFSQVGQKKYQLDVNSKELIGRNDIISRYIFMRSNIYRARKQVSSHIQVWANCKKAPCSRDMDGRIFHKLAANFKTFYVRVLGGAGSKRGSLKRSRDVTSSSGLPTPNSARTGFEYNQKYANKKFKTESGLEGYLEPPEQDTLVPQALQISSMKKAVEVLKLTEDDKSYLKILFRVGMNTHMNGISTESTILVDSQTKPISTFAGNLRPRNPSSVAAYLSHHPQQSHLYNNFAVNQYSVDGMFQSAQRSIQAPYTVGIPESKHFNFYFGNNNQSDDFKSFKGETEPIRPTVSLQNITNLNKNQTMNKMLETNAQNYIYSQSSVNSFDNQNQNVLLQQPTFGSMPISHLGNNGQVFYDLDGLTGITSSNISAQMPSEANKFATLADLNQDGLRSDDTAHSNAHNYYSTMGQNAQQMHGFDSYFDEQSKNSEQVIFKILAGLNDKSSLVSVDPSQNMYVGSKNNFTENINRGISMASNNTITAGNVNSTLPKTFNNQPVAQLTNSSTNIKCVSDPNTSQPNNIYTNYLPLQPALINDNSLKEFDFSYTGNGNLHQNSSNLTSNFDFINSSSTLISPEINVFDSPIFNSKPQLPEIDYFGDMYNCNVLPGNDNLLGVQHLSTANYNEQQMNDILKVLTSAINTNSDSKINSVQDDNNSSQNVLVQVPDRAPEILNSVGAEEWINQVSNSSNTYENVLHSLFPNSGNKTIEITNNDFRKNLATNPNSNPSQLDYMFPTIFANTKTANNNSSHSSELWKCDSNNKDINLFNALVAQPKTN</sequence>
<evidence type="ECO:0000256" key="5">
    <source>
        <dbReference type="ARBA" id="ARBA00023242"/>
    </source>
</evidence>
<protein>
    <recommendedName>
        <fullName evidence="8">TEA domain-containing protein</fullName>
    </recommendedName>
</protein>
<comment type="subcellular location">
    <subcellularLocation>
        <location evidence="1">Nucleus</location>
    </subcellularLocation>
</comment>
<gene>
    <name evidence="9" type="ORF">BB561_004712</name>
</gene>
<dbReference type="InterPro" id="IPR000818">
    <property type="entry name" value="TEA/ATTS_dom"/>
</dbReference>
<evidence type="ECO:0000256" key="1">
    <source>
        <dbReference type="ARBA" id="ARBA00004123"/>
    </source>
</evidence>
<dbReference type="InterPro" id="IPR038096">
    <property type="entry name" value="TEA/ATTS_sf"/>
</dbReference>
<dbReference type="PRINTS" id="PR00065">
    <property type="entry name" value="TEADOMAIN"/>
</dbReference>